<proteinExistence type="predicted"/>
<dbReference type="OrthoDB" id="1684102at2759"/>
<feature type="domain" description="Amino acid transporter transmembrane" evidence="6">
    <location>
        <begin position="179"/>
        <end position="409"/>
    </location>
</feature>
<evidence type="ECO:0000256" key="1">
    <source>
        <dbReference type="ARBA" id="ARBA00004141"/>
    </source>
</evidence>
<comment type="subcellular location">
    <subcellularLocation>
        <location evidence="1">Membrane</location>
        <topology evidence="1">Multi-pass membrane protein</topology>
    </subcellularLocation>
</comment>
<evidence type="ECO:0000259" key="6">
    <source>
        <dbReference type="Pfam" id="PF01490"/>
    </source>
</evidence>
<feature type="transmembrane region" description="Helical" evidence="5">
    <location>
        <begin position="206"/>
        <end position="226"/>
    </location>
</feature>
<dbReference type="InterPro" id="IPR013057">
    <property type="entry name" value="AA_transpt_TM"/>
</dbReference>
<sequence length="421" mass="47301">MFVYEFMAGIVDQITGGEEEEESFDPHEHRKVDKPTSYSDTMMHLLKGSIGAGVLAMADAVGRVGIILSIFGILLIGFFATYCVQLLIAAQYELCKRCRRGYLAYPKSMLLALQNGPPCMRWAAKTLYYFVDAVLIMWQLGICCIYCVFVAENIKQARIRIALLCNYYHSNKYTYDSHYIAVFFYLIEDDVTVEQEKLQLKSLTDIPVFIGTTLFALEAVGVVLALEYNMEKPKRFVGLCGLFNIGMVIIMALYLLMGIFGYLKYGDAIKASLTLNLPQDQKKAQAAKVLFAISIFLTFPLQNFVAYNIIFRKLNKTFTGRSLSALDYVLRIFLVVLPWLTAVAVPRLGPFIALFGALCLSLLAMVFPALMDACVWYPTSYGLCHYRLVRDIFIMIIGLACLISGCYTSLLEIAAAETEHV</sequence>
<reference evidence="7" key="1">
    <citation type="submission" date="2021-12" db="EMBL/GenBank/DDBJ databases">
        <authorList>
            <person name="Martin H S."/>
        </authorList>
    </citation>
    <scope>NUCLEOTIDE SEQUENCE</scope>
</reference>
<dbReference type="GO" id="GO:0005774">
    <property type="term" value="C:vacuolar membrane"/>
    <property type="evidence" value="ECO:0007669"/>
    <property type="project" value="TreeGrafter"/>
</dbReference>
<keyword evidence="8" id="KW-1185">Reference proteome</keyword>
<evidence type="ECO:0000256" key="2">
    <source>
        <dbReference type="ARBA" id="ARBA00022692"/>
    </source>
</evidence>
<dbReference type="GO" id="GO:0015179">
    <property type="term" value="F:L-amino acid transmembrane transporter activity"/>
    <property type="evidence" value="ECO:0007669"/>
    <property type="project" value="TreeGrafter"/>
</dbReference>
<feature type="non-terminal residue" evidence="7">
    <location>
        <position position="421"/>
    </location>
</feature>
<dbReference type="AlphaFoldDB" id="A0A8J9UBM6"/>
<dbReference type="PANTHER" id="PTHR22950:SF340">
    <property type="entry name" value="AMINO ACID TRANSPORTER TRANSMEMBRANE DOMAIN-CONTAINING PROTEIN-RELATED"/>
    <property type="match status" value="1"/>
</dbReference>
<gene>
    <name evidence="7" type="ORF">BINO364_LOCUS3309</name>
</gene>
<protein>
    <recommendedName>
        <fullName evidence="6">Amino acid transporter transmembrane domain-containing protein</fullName>
    </recommendedName>
</protein>
<evidence type="ECO:0000313" key="8">
    <source>
        <dbReference type="Proteomes" id="UP000838878"/>
    </source>
</evidence>
<feature type="transmembrane region" description="Helical" evidence="5">
    <location>
        <begin position="238"/>
        <end position="265"/>
    </location>
</feature>
<keyword evidence="3 5" id="KW-1133">Transmembrane helix</keyword>
<feature type="transmembrane region" description="Helical" evidence="5">
    <location>
        <begin position="392"/>
        <end position="416"/>
    </location>
</feature>
<feature type="transmembrane region" description="Helical" evidence="5">
    <location>
        <begin position="351"/>
        <end position="371"/>
    </location>
</feature>
<accession>A0A8J9UBM6</accession>
<feature type="transmembrane region" description="Helical" evidence="5">
    <location>
        <begin position="328"/>
        <end position="345"/>
    </location>
</feature>
<keyword evidence="4 5" id="KW-0472">Membrane</keyword>
<keyword evidence="2 5" id="KW-0812">Transmembrane</keyword>
<organism evidence="7 8">
    <name type="scientific">Brenthis ino</name>
    <name type="common">lesser marbled fritillary</name>
    <dbReference type="NCBI Taxonomy" id="405034"/>
    <lineage>
        <taxon>Eukaryota</taxon>
        <taxon>Metazoa</taxon>
        <taxon>Ecdysozoa</taxon>
        <taxon>Arthropoda</taxon>
        <taxon>Hexapoda</taxon>
        <taxon>Insecta</taxon>
        <taxon>Pterygota</taxon>
        <taxon>Neoptera</taxon>
        <taxon>Endopterygota</taxon>
        <taxon>Lepidoptera</taxon>
        <taxon>Glossata</taxon>
        <taxon>Ditrysia</taxon>
        <taxon>Papilionoidea</taxon>
        <taxon>Nymphalidae</taxon>
        <taxon>Heliconiinae</taxon>
        <taxon>Argynnini</taxon>
        <taxon>Brenthis</taxon>
    </lineage>
</organism>
<feature type="transmembrane region" description="Helical" evidence="5">
    <location>
        <begin position="127"/>
        <end position="151"/>
    </location>
</feature>
<evidence type="ECO:0000256" key="4">
    <source>
        <dbReference type="ARBA" id="ARBA00023136"/>
    </source>
</evidence>
<dbReference type="Proteomes" id="UP000838878">
    <property type="component" value="Chromosome 11"/>
</dbReference>
<feature type="domain" description="Amino acid transporter transmembrane" evidence="6">
    <location>
        <begin position="36"/>
        <end position="156"/>
    </location>
</feature>
<name>A0A8J9UBM6_9NEOP</name>
<dbReference type="Pfam" id="PF01490">
    <property type="entry name" value="Aa_trans"/>
    <property type="match status" value="2"/>
</dbReference>
<feature type="transmembrane region" description="Helical" evidence="5">
    <location>
        <begin position="66"/>
        <end position="90"/>
    </location>
</feature>
<evidence type="ECO:0000256" key="3">
    <source>
        <dbReference type="ARBA" id="ARBA00022989"/>
    </source>
</evidence>
<evidence type="ECO:0000256" key="5">
    <source>
        <dbReference type="SAM" id="Phobius"/>
    </source>
</evidence>
<feature type="transmembrane region" description="Helical" evidence="5">
    <location>
        <begin position="285"/>
        <end position="307"/>
    </location>
</feature>
<evidence type="ECO:0000313" key="7">
    <source>
        <dbReference type="EMBL" id="CAH0716554.1"/>
    </source>
</evidence>
<dbReference type="EMBL" id="OV170231">
    <property type="protein sequence ID" value="CAH0716554.1"/>
    <property type="molecule type" value="Genomic_DNA"/>
</dbReference>
<dbReference type="PANTHER" id="PTHR22950">
    <property type="entry name" value="AMINO ACID TRANSPORTER"/>
    <property type="match status" value="1"/>
</dbReference>